<dbReference type="RefSeq" id="WP_139118458.1">
    <property type="nucleotide sequence ID" value="NZ_JAVSGH010000106.1"/>
</dbReference>
<evidence type="ECO:0000256" key="1">
    <source>
        <dbReference type="SAM" id="MobiDB-lite"/>
    </source>
</evidence>
<feature type="compositionally biased region" description="Basic and acidic residues" evidence="1">
    <location>
        <begin position="100"/>
        <end position="113"/>
    </location>
</feature>
<organism evidence="2 3">
    <name type="scientific">Streptomyces althioticus subsp. attaecolombicae</name>
    <dbReference type="NCBI Taxonomy" id="3075534"/>
    <lineage>
        <taxon>Bacteria</taxon>
        <taxon>Bacillati</taxon>
        <taxon>Actinomycetota</taxon>
        <taxon>Actinomycetes</taxon>
        <taxon>Kitasatosporales</taxon>
        <taxon>Streptomycetaceae</taxon>
        <taxon>Streptomyces</taxon>
        <taxon>Streptomyces althioticus group</taxon>
    </lineage>
</organism>
<dbReference type="Proteomes" id="UP001181313">
    <property type="component" value="Unassembled WGS sequence"/>
</dbReference>
<protein>
    <submittedName>
        <fullName evidence="2">Uncharacterized protein</fullName>
    </submittedName>
</protein>
<dbReference type="EMBL" id="JAVSGH010000106">
    <property type="protein sequence ID" value="MDT3728941.1"/>
    <property type="molecule type" value="Genomic_DNA"/>
</dbReference>
<comment type="caution">
    <text evidence="2">The sequence shown here is derived from an EMBL/GenBank/DDBJ whole genome shotgun (WGS) entry which is preliminary data.</text>
</comment>
<reference evidence="2" key="1">
    <citation type="submission" date="2024-05" db="EMBL/GenBank/DDBJ databases">
        <title>30 novel species of actinomycetes from the DSMZ collection.</title>
        <authorList>
            <person name="Nouioui I."/>
        </authorList>
    </citation>
    <scope>NUCLEOTIDE SEQUENCE</scope>
    <source>
        <strain evidence="2">DSM 41972</strain>
    </source>
</reference>
<evidence type="ECO:0000313" key="2">
    <source>
        <dbReference type="EMBL" id="MDT3728941.1"/>
    </source>
</evidence>
<evidence type="ECO:0000313" key="3">
    <source>
        <dbReference type="Proteomes" id="UP001181313"/>
    </source>
</evidence>
<proteinExistence type="predicted"/>
<keyword evidence="3" id="KW-1185">Reference proteome</keyword>
<gene>
    <name evidence="2" type="ORF">ROS62_30400</name>
</gene>
<feature type="region of interest" description="Disordered" evidence="1">
    <location>
        <begin position="100"/>
        <end position="122"/>
    </location>
</feature>
<accession>A0ABU3I7L8</accession>
<sequence>MLAGKTPVLVHNAGGLYVRGPKDPLNFGSNYTGRVDRFDIGGTTDFEVHVYHKGKEVGIFGSDGWFSKHGKSADVDVPRDVYNNLKGLAVGELRRDGRIGEKGTENVKGDNWKRPRITGGGC</sequence>
<name>A0ABU3I7L8_9ACTN</name>